<dbReference type="SUPFAM" id="SSF74650">
    <property type="entry name" value="Galactose mutarotase-like"/>
    <property type="match status" value="1"/>
</dbReference>
<gene>
    <name evidence="1" type="ORF">SORDD15_00585</name>
</gene>
<dbReference type="InterPro" id="IPR008183">
    <property type="entry name" value="Aldose_1/G6P_1-epimerase"/>
</dbReference>
<protein>
    <submittedName>
        <fullName evidence="1">LacX protein, plasmid</fullName>
    </submittedName>
</protein>
<dbReference type="Proteomes" id="UP000070678">
    <property type="component" value="Unassembled WGS sequence"/>
</dbReference>
<dbReference type="CDD" id="cd09024">
    <property type="entry name" value="Aldose_epim_lacX"/>
    <property type="match status" value="1"/>
</dbReference>
<evidence type="ECO:0000313" key="1">
    <source>
        <dbReference type="EMBL" id="KXT81728.1"/>
    </source>
</evidence>
<name>A0A139P0K1_STROR</name>
<dbReference type="GO" id="GO:0016853">
    <property type="term" value="F:isomerase activity"/>
    <property type="evidence" value="ECO:0007669"/>
    <property type="project" value="InterPro"/>
</dbReference>
<dbReference type="InterPro" id="IPR014718">
    <property type="entry name" value="GH-type_carb-bd"/>
</dbReference>
<proteinExistence type="predicted"/>
<dbReference type="OrthoDB" id="9795355at2"/>
<organism evidence="1 2">
    <name type="scientific">Streptococcus oralis</name>
    <dbReference type="NCBI Taxonomy" id="1303"/>
    <lineage>
        <taxon>Bacteria</taxon>
        <taxon>Bacillati</taxon>
        <taxon>Bacillota</taxon>
        <taxon>Bacilli</taxon>
        <taxon>Lactobacillales</taxon>
        <taxon>Streptococcaceae</taxon>
        <taxon>Streptococcus</taxon>
    </lineage>
</organism>
<dbReference type="GO" id="GO:0030246">
    <property type="term" value="F:carbohydrate binding"/>
    <property type="evidence" value="ECO:0007669"/>
    <property type="project" value="InterPro"/>
</dbReference>
<reference evidence="1 2" key="1">
    <citation type="submission" date="2016-01" db="EMBL/GenBank/DDBJ databases">
        <title>Highly variable Streptococcus oralis are common among viridans streptococci isolated from primates.</title>
        <authorList>
            <person name="Denapaite D."/>
            <person name="Rieger M."/>
            <person name="Koendgen S."/>
            <person name="Brueckner R."/>
            <person name="Ochigava I."/>
            <person name="Kappeler P."/>
            <person name="Maetz-Rensing K."/>
            <person name="Leendertz F."/>
            <person name="Hakenbeck R."/>
        </authorList>
    </citation>
    <scope>NUCLEOTIDE SEQUENCE [LARGE SCALE GENOMIC DNA]</scope>
    <source>
        <strain evidence="1 2">DD15</strain>
    </source>
</reference>
<dbReference type="Gene3D" id="2.70.98.10">
    <property type="match status" value="1"/>
</dbReference>
<dbReference type="AlphaFoldDB" id="A0A139P0K1"/>
<dbReference type="EMBL" id="LQNX01000034">
    <property type="protein sequence ID" value="KXT81728.1"/>
    <property type="molecule type" value="Genomic_DNA"/>
</dbReference>
<sequence>MVIEIKSDQLTVQFKTLGGALSSIKDREGIEYLWQGDATYWSGQAPVLFPICGSLREDTAFYSHADGTVSTGHIPRHGLVRKKDFDLVEQTENSVTFAIEDDDTCYQNYPYHFRLEITYTVSGKTVRTQYKIFNKETEKVMPFFIGGHPGFNCPLFDDEVYEDYYLEFEKEETCSVPRPFPETGMLDFQDRSPWLDSQKEVGLSYDLFRIDAVTLDELQSRTIALRSRKHEKGLKVHFQEFSNLIIWSTLNKGPFIAVEPWSGLSTSLEEGDHLEDKKNVRLLEPNQVDQIGFDIEIF</sequence>
<dbReference type="GO" id="GO:0005975">
    <property type="term" value="P:carbohydrate metabolic process"/>
    <property type="evidence" value="ECO:0007669"/>
    <property type="project" value="InterPro"/>
</dbReference>
<dbReference type="RefSeq" id="WP_081102350.1">
    <property type="nucleotide sequence ID" value="NZ_KQ969521.1"/>
</dbReference>
<dbReference type="InterPro" id="IPR037481">
    <property type="entry name" value="LacX"/>
</dbReference>
<evidence type="ECO:0000313" key="2">
    <source>
        <dbReference type="Proteomes" id="UP000070678"/>
    </source>
</evidence>
<accession>A0A139P0K1</accession>
<comment type="caution">
    <text evidence="1">The sequence shown here is derived from an EMBL/GenBank/DDBJ whole genome shotgun (WGS) entry which is preliminary data.</text>
</comment>
<dbReference type="Pfam" id="PF01263">
    <property type="entry name" value="Aldose_epim"/>
    <property type="match status" value="1"/>
</dbReference>
<dbReference type="PATRIC" id="fig|1303.78.peg.623"/>
<dbReference type="InterPro" id="IPR011013">
    <property type="entry name" value="Gal_mutarotase_sf_dom"/>
</dbReference>